<sequence length="106" mass="12382">MVDESRDESKKEQMAIVLRFVDAKGMIRERFLDLVHVRDTLSVTLKDSLWSQLLQYQFDVTKIRGQGYDGASNMRGQWNGLQALVRKNCPYAYYVHCFAHRLQLAL</sequence>
<dbReference type="Pfam" id="PF14291">
    <property type="entry name" value="DUF4371"/>
    <property type="match status" value="1"/>
</dbReference>
<accession>A0AAD8K361</accession>
<proteinExistence type="predicted"/>
<evidence type="ECO:0000259" key="1">
    <source>
        <dbReference type="Pfam" id="PF14291"/>
    </source>
</evidence>
<evidence type="ECO:0000313" key="2">
    <source>
        <dbReference type="EMBL" id="KAK1414141.1"/>
    </source>
</evidence>
<feature type="domain" description="DUF4371" evidence="1">
    <location>
        <begin position="1"/>
        <end position="80"/>
    </location>
</feature>
<protein>
    <recommendedName>
        <fullName evidence="1">DUF4371 domain-containing protein</fullName>
    </recommendedName>
</protein>
<organism evidence="2 3">
    <name type="scientific">Tagetes erecta</name>
    <name type="common">African marigold</name>
    <dbReference type="NCBI Taxonomy" id="13708"/>
    <lineage>
        <taxon>Eukaryota</taxon>
        <taxon>Viridiplantae</taxon>
        <taxon>Streptophyta</taxon>
        <taxon>Embryophyta</taxon>
        <taxon>Tracheophyta</taxon>
        <taxon>Spermatophyta</taxon>
        <taxon>Magnoliopsida</taxon>
        <taxon>eudicotyledons</taxon>
        <taxon>Gunneridae</taxon>
        <taxon>Pentapetalae</taxon>
        <taxon>asterids</taxon>
        <taxon>campanulids</taxon>
        <taxon>Asterales</taxon>
        <taxon>Asteraceae</taxon>
        <taxon>Asteroideae</taxon>
        <taxon>Heliantheae alliance</taxon>
        <taxon>Tageteae</taxon>
        <taxon>Tagetes</taxon>
    </lineage>
</organism>
<evidence type="ECO:0000313" key="3">
    <source>
        <dbReference type="Proteomes" id="UP001229421"/>
    </source>
</evidence>
<keyword evidence="3" id="KW-1185">Reference proteome</keyword>
<reference evidence="2" key="1">
    <citation type="journal article" date="2023" name="bioRxiv">
        <title>Improved chromosome-level genome assembly for marigold (Tagetes erecta).</title>
        <authorList>
            <person name="Jiang F."/>
            <person name="Yuan L."/>
            <person name="Wang S."/>
            <person name="Wang H."/>
            <person name="Xu D."/>
            <person name="Wang A."/>
            <person name="Fan W."/>
        </authorList>
    </citation>
    <scope>NUCLEOTIDE SEQUENCE</scope>
    <source>
        <strain evidence="2">WSJ</strain>
        <tissue evidence="2">Leaf</tissue>
    </source>
</reference>
<dbReference type="EMBL" id="JAUHHV010000008">
    <property type="protein sequence ID" value="KAK1414141.1"/>
    <property type="molecule type" value="Genomic_DNA"/>
</dbReference>
<dbReference type="Proteomes" id="UP001229421">
    <property type="component" value="Unassembled WGS sequence"/>
</dbReference>
<dbReference type="PANTHER" id="PTHR45749">
    <property type="match status" value="1"/>
</dbReference>
<comment type="caution">
    <text evidence="2">The sequence shown here is derived from an EMBL/GenBank/DDBJ whole genome shotgun (WGS) entry which is preliminary data.</text>
</comment>
<dbReference type="SUPFAM" id="SSF53098">
    <property type="entry name" value="Ribonuclease H-like"/>
    <property type="match status" value="1"/>
</dbReference>
<dbReference type="AlphaFoldDB" id="A0AAD8K361"/>
<gene>
    <name evidence="2" type="ORF">QVD17_29882</name>
</gene>
<name>A0AAD8K361_TARER</name>
<dbReference type="InterPro" id="IPR012337">
    <property type="entry name" value="RNaseH-like_sf"/>
</dbReference>
<dbReference type="InterPro" id="IPR025398">
    <property type="entry name" value="DUF4371"/>
</dbReference>
<dbReference type="PANTHER" id="PTHR45749:SF37">
    <property type="entry name" value="OS05G0311600 PROTEIN"/>
    <property type="match status" value="1"/>
</dbReference>